<dbReference type="EMBL" id="GG677382">
    <property type="protein sequence ID" value="EER10514.1"/>
    <property type="molecule type" value="Genomic_DNA"/>
</dbReference>
<feature type="region of interest" description="Disordered" evidence="1">
    <location>
        <begin position="20"/>
        <end position="45"/>
    </location>
</feature>
<organism evidence="4">
    <name type="scientific">Perkinsus marinus (strain ATCC 50983 / TXsc)</name>
    <dbReference type="NCBI Taxonomy" id="423536"/>
    <lineage>
        <taxon>Eukaryota</taxon>
        <taxon>Sar</taxon>
        <taxon>Alveolata</taxon>
        <taxon>Perkinsozoa</taxon>
        <taxon>Perkinsea</taxon>
        <taxon>Perkinsida</taxon>
        <taxon>Perkinsidae</taxon>
        <taxon>Perkinsus</taxon>
    </lineage>
</organism>
<gene>
    <name evidence="3" type="ORF">Pmar_PMAR005849</name>
</gene>
<dbReference type="Gene3D" id="1.10.472.10">
    <property type="entry name" value="Cyclin-like"/>
    <property type="match status" value="1"/>
</dbReference>
<dbReference type="OMA" id="YLQLQMG"/>
<accession>C5KYD7</accession>
<evidence type="ECO:0000313" key="4">
    <source>
        <dbReference type="Proteomes" id="UP000007800"/>
    </source>
</evidence>
<evidence type="ECO:0000313" key="3">
    <source>
        <dbReference type="EMBL" id="EER10514.1"/>
    </source>
</evidence>
<dbReference type="OrthoDB" id="438952at2759"/>
<dbReference type="InParanoid" id="C5KYD7"/>
<reference evidence="3 4" key="1">
    <citation type="submission" date="2008-07" db="EMBL/GenBank/DDBJ databases">
        <authorList>
            <person name="El-Sayed N."/>
            <person name="Caler E."/>
            <person name="Inman J."/>
            <person name="Amedeo P."/>
            <person name="Hass B."/>
            <person name="Wortman J."/>
        </authorList>
    </citation>
    <scope>NUCLEOTIDE SEQUENCE [LARGE SCALE GENOMIC DNA]</scope>
    <source>
        <strain evidence="4">ATCC 50983 / TXsc</strain>
    </source>
</reference>
<evidence type="ECO:0000259" key="2">
    <source>
        <dbReference type="Pfam" id="PF00134"/>
    </source>
</evidence>
<feature type="domain" description="Cyclin N-terminal" evidence="2">
    <location>
        <begin position="158"/>
        <end position="251"/>
    </location>
</feature>
<dbReference type="InterPro" id="IPR006671">
    <property type="entry name" value="Cyclin_N"/>
</dbReference>
<proteinExistence type="predicted"/>
<protein>
    <recommendedName>
        <fullName evidence="2">Cyclin N-terminal domain-containing protein</fullName>
    </recommendedName>
</protein>
<dbReference type="AlphaFoldDB" id="C5KYD7"/>
<evidence type="ECO:0000256" key="1">
    <source>
        <dbReference type="SAM" id="MobiDB-lite"/>
    </source>
</evidence>
<sequence length="288" mass="32332">MFNIFTRSFLGSQRGLRQASAESSVSPVETSEINTPVATGSARPLDRYMQNGQPNFLPIYDVTRYAELLPEFNSSLFSHASEGVERAFMLRYTQKLISLVHSAKTSDEQLMNNPFECRFAVPKSDIAGALSAILLKCSLDGATLGNPRVPSFHSDAAFVLKMTQRCCFSLATVLAGLDYFVRLIDKGLVRLHHTSWRSLWVCCMLLAEKMWEDNFVHPAHIMGQYSASAHTKREYLQLQMGILKVLNWDMNITLKRFTDLVADIMAYSVSPEVFGAVPGHPDKLFVPR</sequence>
<dbReference type="Proteomes" id="UP000007800">
    <property type="component" value="Unassembled WGS sequence"/>
</dbReference>
<dbReference type="SUPFAM" id="SSF47954">
    <property type="entry name" value="Cyclin-like"/>
    <property type="match status" value="1"/>
</dbReference>
<feature type="compositionally biased region" description="Polar residues" evidence="1">
    <location>
        <begin position="20"/>
        <end position="38"/>
    </location>
</feature>
<dbReference type="CDD" id="cd20540">
    <property type="entry name" value="CYCLIN_CCNY_like"/>
    <property type="match status" value="1"/>
</dbReference>
<dbReference type="RefSeq" id="XP_002778719.1">
    <property type="nucleotide sequence ID" value="XM_002778673.1"/>
</dbReference>
<dbReference type="Pfam" id="PF00134">
    <property type="entry name" value="Cyclin_N"/>
    <property type="match status" value="1"/>
</dbReference>
<name>C5KYD7_PERM5</name>
<dbReference type="InterPro" id="IPR036915">
    <property type="entry name" value="Cyclin-like_sf"/>
</dbReference>
<dbReference type="GeneID" id="9038549"/>
<keyword evidence="4" id="KW-1185">Reference proteome</keyword>